<name>A0A9P1N8B7_9PELO</name>
<organism evidence="2 3">
    <name type="scientific">Caenorhabditis angaria</name>
    <dbReference type="NCBI Taxonomy" id="860376"/>
    <lineage>
        <taxon>Eukaryota</taxon>
        <taxon>Metazoa</taxon>
        <taxon>Ecdysozoa</taxon>
        <taxon>Nematoda</taxon>
        <taxon>Chromadorea</taxon>
        <taxon>Rhabditida</taxon>
        <taxon>Rhabditina</taxon>
        <taxon>Rhabditomorpha</taxon>
        <taxon>Rhabditoidea</taxon>
        <taxon>Rhabditidae</taxon>
        <taxon>Peloderinae</taxon>
        <taxon>Caenorhabditis</taxon>
    </lineage>
</organism>
<dbReference type="AlphaFoldDB" id="A0A9P1N8B7"/>
<evidence type="ECO:0000313" key="2">
    <source>
        <dbReference type="EMBL" id="CAI5454899.1"/>
    </source>
</evidence>
<sequence>MRFLILFIFLSVIILVETSCHTDDYCPGNWNVQRKSDGTPKTCDAMGGVKCEKPYSCVHSRCGMDFCCAHQYKIAQFKKDKEIEADIEEARLEDEKEEQEEL</sequence>
<evidence type="ECO:0000313" key="3">
    <source>
        <dbReference type="Proteomes" id="UP001152747"/>
    </source>
</evidence>
<feature type="chain" id="PRO_5040386840" description="WAP domain-containing protein" evidence="1">
    <location>
        <begin position="19"/>
        <end position="102"/>
    </location>
</feature>
<evidence type="ECO:0008006" key="4">
    <source>
        <dbReference type="Google" id="ProtNLM"/>
    </source>
</evidence>
<comment type="caution">
    <text evidence="2">The sequence shown here is derived from an EMBL/GenBank/DDBJ whole genome shotgun (WGS) entry which is preliminary data.</text>
</comment>
<dbReference type="Proteomes" id="UP001152747">
    <property type="component" value="Unassembled WGS sequence"/>
</dbReference>
<feature type="signal peptide" evidence="1">
    <location>
        <begin position="1"/>
        <end position="18"/>
    </location>
</feature>
<evidence type="ECO:0000256" key="1">
    <source>
        <dbReference type="SAM" id="SignalP"/>
    </source>
</evidence>
<keyword evidence="1" id="KW-0732">Signal</keyword>
<reference evidence="2" key="1">
    <citation type="submission" date="2022-11" db="EMBL/GenBank/DDBJ databases">
        <authorList>
            <person name="Kikuchi T."/>
        </authorList>
    </citation>
    <scope>NUCLEOTIDE SEQUENCE</scope>
    <source>
        <strain evidence="2">PS1010</strain>
    </source>
</reference>
<keyword evidence="3" id="KW-1185">Reference proteome</keyword>
<proteinExistence type="predicted"/>
<accession>A0A9P1N8B7</accession>
<dbReference type="OrthoDB" id="5791564at2759"/>
<dbReference type="EMBL" id="CANHGI010000006">
    <property type="protein sequence ID" value="CAI5454899.1"/>
    <property type="molecule type" value="Genomic_DNA"/>
</dbReference>
<gene>
    <name evidence="2" type="ORF">CAMP_LOCUS17536</name>
</gene>
<protein>
    <recommendedName>
        <fullName evidence="4">WAP domain-containing protein</fullName>
    </recommendedName>
</protein>